<accession>A0A9P9ES93</accession>
<feature type="region of interest" description="Disordered" evidence="1">
    <location>
        <begin position="1"/>
        <end position="57"/>
    </location>
</feature>
<reference evidence="2" key="1">
    <citation type="journal article" date="2021" name="Nat. Commun.">
        <title>Genetic determinants of endophytism in the Arabidopsis root mycobiome.</title>
        <authorList>
            <person name="Mesny F."/>
            <person name="Miyauchi S."/>
            <person name="Thiergart T."/>
            <person name="Pickel B."/>
            <person name="Atanasova L."/>
            <person name="Karlsson M."/>
            <person name="Huettel B."/>
            <person name="Barry K.W."/>
            <person name="Haridas S."/>
            <person name="Chen C."/>
            <person name="Bauer D."/>
            <person name="Andreopoulos W."/>
            <person name="Pangilinan J."/>
            <person name="LaButti K."/>
            <person name="Riley R."/>
            <person name="Lipzen A."/>
            <person name="Clum A."/>
            <person name="Drula E."/>
            <person name="Henrissat B."/>
            <person name="Kohler A."/>
            <person name="Grigoriev I.V."/>
            <person name="Martin F.M."/>
            <person name="Hacquard S."/>
        </authorList>
    </citation>
    <scope>NUCLEOTIDE SEQUENCE</scope>
    <source>
        <strain evidence="2">MPI-CAGE-AT-0147</strain>
    </source>
</reference>
<protein>
    <submittedName>
        <fullName evidence="2">Uncharacterized protein</fullName>
    </submittedName>
</protein>
<name>A0A9P9ES93_9HYPO</name>
<dbReference type="EMBL" id="JAGMUV010000008">
    <property type="protein sequence ID" value="KAH7146063.1"/>
    <property type="molecule type" value="Genomic_DNA"/>
</dbReference>
<proteinExistence type="predicted"/>
<evidence type="ECO:0000313" key="2">
    <source>
        <dbReference type="EMBL" id="KAH7146063.1"/>
    </source>
</evidence>
<feature type="compositionally biased region" description="Polar residues" evidence="1">
    <location>
        <begin position="13"/>
        <end position="27"/>
    </location>
</feature>
<organism evidence="2 3">
    <name type="scientific">Dactylonectria macrodidyma</name>
    <dbReference type="NCBI Taxonomy" id="307937"/>
    <lineage>
        <taxon>Eukaryota</taxon>
        <taxon>Fungi</taxon>
        <taxon>Dikarya</taxon>
        <taxon>Ascomycota</taxon>
        <taxon>Pezizomycotina</taxon>
        <taxon>Sordariomycetes</taxon>
        <taxon>Hypocreomycetidae</taxon>
        <taxon>Hypocreales</taxon>
        <taxon>Nectriaceae</taxon>
        <taxon>Dactylonectria</taxon>
    </lineage>
</organism>
<evidence type="ECO:0000256" key="1">
    <source>
        <dbReference type="SAM" id="MobiDB-lite"/>
    </source>
</evidence>
<dbReference type="AlphaFoldDB" id="A0A9P9ES93"/>
<evidence type="ECO:0000313" key="3">
    <source>
        <dbReference type="Proteomes" id="UP000738349"/>
    </source>
</evidence>
<sequence length="427" mass="47704">MKLLVPSRLPSIPTYQVPTKESGQDPTPNARVSLPDFTSKAPHDKGKEMQPQGIAHQSSIRIVTQDDDAPQYESIASVDALLQIIRQADCLKLCGIPGAFNILKERHFDIWIDSNYQLNSDTRNAIQLIALICLQLGKATDCNMIFYFTSYPNTKSKNLSDNSRNCLKSLRDLWGTDSWKGAVQLVAGALILETELGIQKWLNNEENFAKGETEDEKHVKLLGHVREKMLPYWHGWHQRDLDAESLIRYHGSAIFAAKKQPKSLNSIRFIYERSMGYYAEVVKGQGTQFQISSVLMAKHLSQTAVSGYIEIDNFATKENDINDLTSLDESEVLKCLLSPKAIFKILNSHNPLIDNLGFITKKELYSNIPLLGNNSIITVPTVKQLKDALHIEDLSALPRADDSDDEGYNGPIQTPAPVSVTIKAAPE</sequence>
<comment type="caution">
    <text evidence="2">The sequence shown here is derived from an EMBL/GenBank/DDBJ whole genome shotgun (WGS) entry which is preliminary data.</text>
</comment>
<keyword evidence="3" id="KW-1185">Reference proteome</keyword>
<gene>
    <name evidence="2" type="ORF">EDB81DRAFT_933788</name>
</gene>
<feature type="region of interest" description="Disordered" evidence="1">
    <location>
        <begin position="400"/>
        <end position="427"/>
    </location>
</feature>
<dbReference type="OrthoDB" id="4818194at2759"/>
<dbReference type="Proteomes" id="UP000738349">
    <property type="component" value="Unassembled WGS sequence"/>
</dbReference>